<feature type="compositionally biased region" description="Low complexity" evidence="9">
    <location>
        <begin position="202"/>
        <end position="212"/>
    </location>
</feature>
<name>A0AA48KCR7_9BACT</name>
<dbReference type="GO" id="GO:0003774">
    <property type="term" value="F:cytoskeletal motor activity"/>
    <property type="evidence" value="ECO:0007669"/>
    <property type="project" value="InterPro"/>
</dbReference>
<sequence>MDPVMSDLDQKIGGCFSESMASVFSMLTGREFAIKPQDGNTLDHTGVSVLHQATVVYVKAHYTKGMTGTLLFTLPLKEGTMLVDLMLGGDGTPSTELAGDSKDALAETFNQIMGSANQALSDLAGETLSISNVEIFSMEGGDATGLEELMGPGPFYDLPLETTQENLSTQIHLLIPDLLVQQLKRKLGLGEPPAAPPPAAPEPVAAPAAAPAARAAAAPAPAAAPAAGPTARQQSAVDTGNLDLLLDIELPLMVRMGQTEMQLGELLKLTPGSILELNRAADAPVELLVNSKLIARGEVVVVDGNFAFRITEIESTDARIRSLV</sequence>
<comment type="function">
    <text evidence="8">FliM is one of three proteins (FliG, FliN, FliM) that forms the rotor-mounted switch complex (C ring), located at the base of the basal body. This complex interacts with the CheY and CheZ chemotaxis proteins, in addition to contacting components of the motor that determine the direction of flagellar rotation.</text>
</comment>
<dbReference type="PRINTS" id="PR00956">
    <property type="entry name" value="FLGMOTORFLIN"/>
</dbReference>
<dbReference type="Proteomes" id="UP001228113">
    <property type="component" value="Chromosome"/>
</dbReference>
<dbReference type="GO" id="GO:0005886">
    <property type="term" value="C:plasma membrane"/>
    <property type="evidence" value="ECO:0007669"/>
    <property type="project" value="UniProtKB-SubCell"/>
</dbReference>
<dbReference type="InterPro" id="IPR012826">
    <property type="entry name" value="FliN"/>
</dbReference>
<dbReference type="PANTHER" id="PTHR43484">
    <property type="match status" value="1"/>
</dbReference>
<keyword evidence="5" id="KW-0145">Chemotaxis</keyword>
<dbReference type="InterPro" id="IPR051469">
    <property type="entry name" value="FliN/MopA/SpaO"/>
</dbReference>
<evidence type="ECO:0000256" key="7">
    <source>
        <dbReference type="ARBA" id="ARBA00023136"/>
    </source>
</evidence>
<dbReference type="EMBL" id="AP027081">
    <property type="protein sequence ID" value="BDU77419.1"/>
    <property type="molecule type" value="Genomic_DNA"/>
</dbReference>
<keyword evidence="6" id="KW-0283">Flagellar rotation</keyword>
<keyword evidence="11" id="KW-0966">Cell projection</keyword>
<dbReference type="AlphaFoldDB" id="A0AA48KCR7"/>
<evidence type="ECO:0000259" key="10">
    <source>
        <dbReference type="Pfam" id="PF01052"/>
    </source>
</evidence>
<comment type="similarity">
    <text evidence="2">Belongs to the FliN/MopA/SpaO family.</text>
</comment>
<dbReference type="InterPro" id="IPR001172">
    <property type="entry name" value="FliN_T3SS_HrcQb"/>
</dbReference>
<dbReference type="SUPFAM" id="SSF103039">
    <property type="entry name" value="CheC-like"/>
    <property type="match status" value="1"/>
</dbReference>
<accession>A0AA48KCR7</accession>
<dbReference type="Gene3D" id="3.40.1550.10">
    <property type="entry name" value="CheC-like"/>
    <property type="match status" value="1"/>
</dbReference>
<dbReference type="InterPro" id="IPR028976">
    <property type="entry name" value="CheC-like_sf"/>
</dbReference>
<dbReference type="KEGG" id="msea:METESE_23770"/>
<evidence type="ECO:0000256" key="8">
    <source>
        <dbReference type="ARBA" id="ARBA00025044"/>
    </source>
</evidence>
<dbReference type="Gene3D" id="2.30.330.10">
    <property type="entry name" value="SpoA-like"/>
    <property type="match status" value="1"/>
</dbReference>
<evidence type="ECO:0000256" key="4">
    <source>
        <dbReference type="ARBA" id="ARBA00022475"/>
    </source>
</evidence>
<dbReference type="GO" id="GO:0009425">
    <property type="term" value="C:bacterial-type flagellum basal body"/>
    <property type="evidence" value="ECO:0007669"/>
    <property type="project" value="InterPro"/>
</dbReference>
<proteinExistence type="inferred from homology"/>
<evidence type="ECO:0000313" key="12">
    <source>
        <dbReference type="Proteomes" id="UP001228113"/>
    </source>
</evidence>
<evidence type="ECO:0000256" key="6">
    <source>
        <dbReference type="ARBA" id="ARBA00022779"/>
    </source>
</evidence>
<keyword evidence="11" id="KW-0969">Cilium</keyword>
<dbReference type="GO" id="GO:0006935">
    <property type="term" value="P:chemotaxis"/>
    <property type="evidence" value="ECO:0007669"/>
    <property type="project" value="UniProtKB-KW"/>
</dbReference>
<keyword evidence="4" id="KW-1003">Cell membrane</keyword>
<evidence type="ECO:0000256" key="2">
    <source>
        <dbReference type="ARBA" id="ARBA00009226"/>
    </source>
</evidence>
<dbReference type="Pfam" id="PF01052">
    <property type="entry name" value="FliMN_C"/>
    <property type="match status" value="1"/>
</dbReference>
<evidence type="ECO:0000256" key="5">
    <source>
        <dbReference type="ARBA" id="ARBA00022500"/>
    </source>
</evidence>
<evidence type="ECO:0000313" key="11">
    <source>
        <dbReference type="EMBL" id="BDU77419.1"/>
    </source>
</evidence>
<evidence type="ECO:0000256" key="3">
    <source>
        <dbReference type="ARBA" id="ARBA00021897"/>
    </source>
</evidence>
<dbReference type="InterPro" id="IPR036429">
    <property type="entry name" value="SpoA-like_sf"/>
</dbReference>
<organism evidence="11 12">
    <name type="scientific">Mesoterricola sediminis</name>
    <dbReference type="NCBI Taxonomy" id="2927980"/>
    <lineage>
        <taxon>Bacteria</taxon>
        <taxon>Pseudomonadati</taxon>
        <taxon>Acidobacteriota</taxon>
        <taxon>Holophagae</taxon>
        <taxon>Holophagales</taxon>
        <taxon>Holophagaceae</taxon>
        <taxon>Mesoterricola</taxon>
    </lineage>
</organism>
<dbReference type="SUPFAM" id="SSF101801">
    <property type="entry name" value="Surface presentation of antigens (SPOA)"/>
    <property type="match status" value="1"/>
</dbReference>
<comment type="subcellular location">
    <subcellularLocation>
        <location evidence="1">Cell membrane</location>
        <topology evidence="1">Peripheral membrane protein</topology>
        <orientation evidence="1">Cytoplasmic side</orientation>
    </subcellularLocation>
</comment>
<keyword evidence="7" id="KW-0472">Membrane</keyword>
<feature type="region of interest" description="Disordered" evidence="9">
    <location>
        <begin position="189"/>
        <end position="212"/>
    </location>
</feature>
<keyword evidence="11" id="KW-0282">Flagellum</keyword>
<dbReference type="GO" id="GO:0071973">
    <property type="term" value="P:bacterial-type flagellum-dependent cell motility"/>
    <property type="evidence" value="ECO:0007669"/>
    <property type="project" value="InterPro"/>
</dbReference>
<evidence type="ECO:0000256" key="1">
    <source>
        <dbReference type="ARBA" id="ARBA00004413"/>
    </source>
</evidence>
<protein>
    <recommendedName>
        <fullName evidence="3">Flagellar motor switch protein FliN</fullName>
    </recommendedName>
</protein>
<dbReference type="PANTHER" id="PTHR43484:SF1">
    <property type="entry name" value="FLAGELLAR MOTOR SWITCH PROTEIN FLIN"/>
    <property type="match status" value="1"/>
</dbReference>
<dbReference type="InterPro" id="IPR001543">
    <property type="entry name" value="FliN-like_C"/>
</dbReference>
<gene>
    <name evidence="11" type="ORF">METESE_23770</name>
</gene>
<reference evidence="11" key="1">
    <citation type="journal article" date="2023" name="Int. J. Syst. Evol. Microbiol.">
        <title>Mesoterricola silvestris gen. nov., sp. nov., Mesoterricola sediminis sp. nov., Geothrix oryzae sp. nov., Geothrix edaphica sp. nov., Geothrix rubra sp. nov., and Geothrix limicola sp. nov., six novel members of Acidobacteriota isolated from soils.</title>
        <authorList>
            <person name="Itoh H."/>
            <person name="Sugisawa Y."/>
            <person name="Mise K."/>
            <person name="Xu Z."/>
            <person name="Kuniyasu M."/>
            <person name="Ushijima N."/>
            <person name="Kawano K."/>
            <person name="Kobayashi E."/>
            <person name="Shiratori Y."/>
            <person name="Masuda Y."/>
            <person name="Senoo K."/>
        </authorList>
    </citation>
    <scope>NUCLEOTIDE SEQUENCE</scope>
    <source>
        <strain evidence="11">W786</strain>
    </source>
</reference>
<evidence type="ECO:0000256" key="9">
    <source>
        <dbReference type="SAM" id="MobiDB-lite"/>
    </source>
</evidence>
<keyword evidence="12" id="KW-1185">Reference proteome</keyword>
<feature type="domain" description="Flagellar motor switch protein FliN-like C-terminal" evidence="10">
    <location>
        <begin position="244"/>
        <end position="313"/>
    </location>
</feature>
<dbReference type="NCBIfam" id="TIGR02480">
    <property type="entry name" value="fliN"/>
    <property type="match status" value="1"/>
</dbReference>